<organism evidence="1 2">
    <name type="scientific">Araneus ventricosus</name>
    <name type="common">Orbweaver spider</name>
    <name type="synonym">Epeira ventricosa</name>
    <dbReference type="NCBI Taxonomy" id="182803"/>
    <lineage>
        <taxon>Eukaryota</taxon>
        <taxon>Metazoa</taxon>
        <taxon>Ecdysozoa</taxon>
        <taxon>Arthropoda</taxon>
        <taxon>Chelicerata</taxon>
        <taxon>Arachnida</taxon>
        <taxon>Araneae</taxon>
        <taxon>Araneomorphae</taxon>
        <taxon>Entelegynae</taxon>
        <taxon>Araneoidea</taxon>
        <taxon>Araneidae</taxon>
        <taxon>Araneus</taxon>
    </lineage>
</organism>
<dbReference type="AlphaFoldDB" id="A0A4Y2C8N9"/>
<sequence length="118" mass="14210">MLVIYYLCKKYETTGSIKNKRERDKKPKISTREDYECKICAEKERYIVKRDFERLEIEFVNSNSLPYNQKLRADKLYPKKKTIHLRTKYDMALGLCKRAHFEGFTILGQCFMVIQKQI</sequence>
<accession>A0A4Y2C8N9</accession>
<keyword evidence="2" id="KW-1185">Reference proteome</keyword>
<name>A0A4Y2C8N9_ARAVE</name>
<evidence type="ECO:0000313" key="2">
    <source>
        <dbReference type="Proteomes" id="UP000499080"/>
    </source>
</evidence>
<proteinExistence type="predicted"/>
<dbReference type="EMBL" id="BGPR01000160">
    <property type="protein sequence ID" value="GBM00713.1"/>
    <property type="molecule type" value="Genomic_DNA"/>
</dbReference>
<comment type="caution">
    <text evidence="1">The sequence shown here is derived from an EMBL/GenBank/DDBJ whole genome shotgun (WGS) entry which is preliminary data.</text>
</comment>
<gene>
    <name evidence="1" type="ORF">AVEN_150886_1</name>
</gene>
<reference evidence="1 2" key="1">
    <citation type="journal article" date="2019" name="Sci. Rep.">
        <title>Orb-weaving spider Araneus ventricosus genome elucidates the spidroin gene catalogue.</title>
        <authorList>
            <person name="Kono N."/>
            <person name="Nakamura H."/>
            <person name="Ohtoshi R."/>
            <person name="Moran D.A.P."/>
            <person name="Shinohara A."/>
            <person name="Yoshida Y."/>
            <person name="Fujiwara M."/>
            <person name="Mori M."/>
            <person name="Tomita M."/>
            <person name="Arakawa K."/>
        </authorList>
    </citation>
    <scope>NUCLEOTIDE SEQUENCE [LARGE SCALE GENOMIC DNA]</scope>
</reference>
<evidence type="ECO:0000313" key="1">
    <source>
        <dbReference type="EMBL" id="GBM00713.1"/>
    </source>
</evidence>
<protein>
    <submittedName>
        <fullName evidence="1">Uncharacterized protein</fullName>
    </submittedName>
</protein>
<dbReference type="Proteomes" id="UP000499080">
    <property type="component" value="Unassembled WGS sequence"/>
</dbReference>